<name>U7V591_9MICC</name>
<dbReference type="InterPro" id="IPR049484">
    <property type="entry name" value="Rv0078-like_C"/>
</dbReference>
<dbReference type="EMBL" id="AXZG01000043">
    <property type="protein sequence ID" value="ERT65933.1"/>
    <property type="molecule type" value="Genomic_DNA"/>
</dbReference>
<keyword evidence="3" id="KW-0804">Transcription</keyword>
<dbReference type="HOGENOM" id="CLU_069356_24_2_11"/>
<accession>U7V591</accession>
<dbReference type="InterPro" id="IPR001647">
    <property type="entry name" value="HTH_TetR"/>
</dbReference>
<dbReference type="PATRIC" id="fig|888019.4.peg.1305"/>
<dbReference type="InterPro" id="IPR050109">
    <property type="entry name" value="HTH-type_TetR-like_transc_reg"/>
</dbReference>
<gene>
    <name evidence="6" type="ORF">HMPREF0742_01545</name>
</gene>
<dbReference type="PROSITE" id="PS50977">
    <property type="entry name" value="HTH_TETR_2"/>
    <property type="match status" value="1"/>
</dbReference>
<dbReference type="Pfam" id="PF21351">
    <property type="entry name" value="TetR_C_41"/>
    <property type="match status" value="1"/>
</dbReference>
<dbReference type="PRINTS" id="PR00455">
    <property type="entry name" value="HTHTETR"/>
</dbReference>
<feature type="domain" description="HTH tetR-type" evidence="5">
    <location>
        <begin position="18"/>
        <end position="78"/>
    </location>
</feature>
<keyword evidence="2 4" id="KW-0238">DNA-binding</keyword>
<dbReference type="PANTHER" id="PTHR30055">
    <property type="entry name" value="HTH-TYPE TRANSCRIPTIONAL REGULATOR RUTR"/>
    <property type="match status" value="1"/>
</dbReference>
<dbReference type="Proteomes" id="UP000017174">
    <property type="component" value="Unassembled WGS sequence"/>
</dbReference>
<protein>
    <submittedName>
        <fullName evidence="6">Transcriptional regulator, TetR family</fullName>
    </submittedName>
</protein>
<dbReference type="GO" id="GO:0003700">
    <property type="term" value="F:DNA-binding transcription factor activity"/>
    <property type="evidence" value="ECO:0007669"/>
    <property type="project" value="TreeGrafter"/>
</dbReference>
<sequence>MSKYKGRTVEGQRAAQREATVSALVTEARQRFARDGYTSVRIDDIVSSLGITKGALYHHFKNKKDLFRAVVCEVQQDVGRQIEDAARSCATPWEELVEGSKTFILASIEPNVRRIMLVDAPAVLGWHEWRALDESSSMVLLADILKTLMEQEIIAKQSVEPLSHLLSGAMNEAALWLAETDSPDALEDTMKTLTRLLESLRISA</sequence>
<dbReference type="Pfam" id="PF00440">
    <property type="entry name" value="TetR_N"/>
    <property type="match status" value="1"/>
</dbReference>
<organism evidence="6 7">
    <name type="scientific">Rothia aeria F0184</name>
    <dbReference type="NCBI Taxonomy" id="888019"/>
    <lineage>
        <taxon>Bacteria</taxon>
        <taxon>Bacillati</taxon>
        <taxon>Actinomycetota</taxon>
        <taxon>Actinomycetes</taxon>
        <taxon>Micrococcales</taxon>
        <taxon>Micrococcaceae</taxon>
        <taxon>Rothia</taxon>
    </lineage>
</organism>
<dbReference type="InterPro" id="IPR009057">
    <property type="entry name" value="Homeodomain-like_sf"/>
</dbReference>
<evidence type="ECO:0000256" key="1">
    <source>
        <dbReference type="ARBA" id="ARBA00023015"/>
    </source>
</evidence>
<proteinExistence type="predicted"/>
<keyword evidence="1" id="KW-0805">Transcription regulation</keyword>
<evidence type="ECO:0000313" key="7">
    <source>
        <dbReference type="Proteomes" id="UP000017174"/>
    </source>
</evidence>
<evidence type="ECO:0000256" key="2">
    <source>
        <dbReference type="ARBA" id="ARBA00023125"/>
    </source>
</evidence>
<evidence type="ECO:0000313" key="6">
    <source>
        <dbReference type="EMBL" id="ERT65933.1"/>
    </source>
</evidence>
<dbReference type="PANTHER" id="PTHR30055:SF234">
    <property type="entry name" value="HTH-TYPE TRANSCRIPTIONAL REGULATOR BETI"/>
    <property type="match status" value="1"/>
</dbReference>
<evidence type="ECO:0000256" key="4">
    <source>
        <dbReference type="PROSITE-ProRule" id="PRU00335"/>
    </source>
</evidence>
<evidence type="ECO:0000256" key="3">
    <source>
        <dbReference type="ARBA" id="ARBA00023163"/>
    </source>
</evidence>
<reference evidence="6 7" key="1">
    <citation type="submission" date="2013-08" db="EMBL/GenBank/DDBJ databases">
        <authorList>
            <person name="Weinstock G."/>
            <person name="Sodergren E."/>
            <person name="Wylie T."/>
            <person name="Fulton L."/>
            <person name="Fulton R."/>
            <person name="Fronick C."/>
            <person name="O'Laughlin M."/>
            <person name="Godfrey J."/>
            <person name="Miner T."/>
            <person name="Herter B."/>
            <person name="Appelbaum E."/>
            <person name="Cordes M."/>
            <person name="Lek S."/>
            <person name="Wollam A."/>
            <person name="Pepin K.H."/>
            <person name="Palsikar V.B."/>
            <person name="Mitreva M."/>
            <person name="Wilson R.K."/>
        </authorList>
    </citation>
    <scope>NUCLEOTIDE SEQUENCE [LARGE SCALE GENOMIC DNA]</scope>
    <source>
        <strain evidence="6 7">F0184</strain>
    </source>
</reference>
<feature type="DNA-binding region" description="H-T-H motif" evidence="4">
    <location>
        <begin position="41"/>
        <end position="60"/>
    </location>
</feature>
<evidence type="ECO:0000259" key="5">
    <source>
        <dbReference type="PROSITE" id="PS50977"/>
    </source>
</evidence>
<dbReference type="AlphaFoldDB" id="U7V591"/>
<dbReference type="SUPFAM" id="SSF46689">
    <property type="entry name" value="Homeodomain-like"/>
    <property type="match status" value="1"/>
</dbReference>
<comment type="caution">
    <text evidence="6">The sequence shown here is derived from an EMBL/GenBank/DDBJ whole genome shotgun (WGS) entry which is preliminary data.</text>
</comment>
<dbReference type="GO" id="GO:0000976">
    <property type="term" value="F:transcription cis-regulatory region binding"/>
    <property type="evidence" value="ECO:0007669"/>
    <property type="project" value="TreeGrafter"/>
</dbReference>
<dbReference type="Gene3D" id="1.10.357.10">
    <property type="entry name" value="Tetracycline Repressor, domain 2"/>
    <property type="match status" value="1"/>
</dbReference>